<dbReference type="PROSITE" id="PS51450">
    <property type="entry name" value="LRR"/>
    <property type="match status" value="1"/>
</dbReference>
<dbReference type="InterPro" id="IPR051432">
    <property type="entry name" value="KCNMA1_auxiliary"/>
</dbReference>
<comment type="subcellular location">
    <subcellularLocation>
        <location evidence="1">Cell membrane</location>
        <topology evidence="1">Single-pass membrane protein</topology>
    </subcellularLocation>
</comment>
<evidence type="ECO:0000256" key="4">
    <source>
        <dbReference type="ARBA" id="ARBA00022692"/>
    </source>
</evidence>
<evidence type="ECO:0000256" key="8">
    <source>
        <dbReference type="ARBA" id="ARBA00023136"/>
    </source>
</evidence>
<keyword evidence="6 11" id="KW-1133">Transmembrane helix</keyword>
<keyword evidence="8 11" id="KW-0472">Membrane</keyword>
<evidence type="ECO:0000256" key="9">
    <source>
        <dbReference type="ARBA" id="ARBA00023157"/>
    </source>
</evidence>
<evidence type="ECO:0000256" key="11">
    <source>
        <dbReference type="SAM" id="Phobius"/>
    </source>
</evidence>
<evidence type="ECO:0000256" key="1">
    <source>
        <dbReference type="ARBA" id="ARBA00004162"/>
    </source>
</evidence>
<comment type="caution">
    <text evidence="13">The sequence shown here is derived from an EMBL/GenBank/DDBJ whole genome shotgun (WGS) entry which is preliminary data.</text>
</comment>
<dbReference type="AlphaFoldDB" id="A0A9J6CPQ7"/>
<evidence type="ECO:0000256" key="7">
    <source>
        <dbReference type="ARBA" id="ARBA00023065"/>
    </source>
</evidence>
<keyword evidence="5 12" id="KW-0732">Signal</keyword>
<evidence type="ECO:0000313" key="14">
    <source>
        <dbReference type="Proteomes" id="UP001107558"/>
    </source>
</evidence>
<proteinExistence type="predicted"/>
<dbReference type="SUPFAM" id="SSF52058">
    <property type="entry name" value="L domain-like"/>
    <property type="match status" value="1"/>
</dbReference>
<keyword evidence="14" id="KW-1185">Reference proteome</keyword>
<dbReference type="EMBL" id="JADBJN010000001">
    <property type="protein sequence ID" value="KAG5683944.1"/>
    <property type="molecule type" value="Genomic_DNA"/>
</dbReference>
<keyword evidence="2" id="KW-0813">Transport</keyword>
<keyword evidence="4 11" id="KW-0812">Transmembrane</keyword>
<dbReference type="Proteomes" id="UP001107558">
    <property type="component" value="Chromosome 1"/>
</dbReference>
<evidence type="ECO:0000256" key="2">
    <source>
        <dbReference type="ARBA" id="ARBA00022448"/>
    </source>
</evidence>
<dbReference type="PANTHER" id="PTHR46473">
    <property type="entry name" value="GH08155P"/>
    <property type="match status" value="1"/>
</dbReference>
<dbReference type="Gene3D" id="3.80.10.10">
    <property type="entry name" value="Ribonuclease Inhibitor"/>
    <property type="match status" value="1"/>
</dbReference>
<gene>
    <name evidence="13" type="ORF">PVAND_013200</name>
</gene>
<dbReference type="GO" id="GO:0005886">
    <property type="term" value="C:plasma membrane"/>
    <property type="evidence" value="ECO:0007669"/>
    <property type="project" value="UniProtKB-SubCell"/>
</dbReference>
<keyword evidence="9" id="KW-1015">Disulfide bond</keyword>
<dbReference type="GO" id="GO:0034220">
    <property type="term" value="P:monoatomic ion transmembrane transport"/>
    <property type="evidence" value="ECO:0007669"/>
    <property type="project" value="UniProtKB-KW"/>
</dbReference>
<evidence type="ECO:0000256" key="5">
    <source>
        <dbReference type="ARBA" id="ARBA00022729"/>
    </source>
</evidence>
<organism evidence="13 14">
    <name type="scientific">Polypedilum vanderplanki</name>
    <name type="common">Sleeping chironomid midge</name>
    <dbReference type="NCBI Taxonomy" id="319348"/>
    <lineage>
        <taxon>Eukaryota</taxon>
        <taxon>Metazoa</taxon>
        <taxon>Ecdysozoa</taxon>
        <taxon>Arthropoda</taxon>
        <taxon>Hexapoda</taxon>
        <taxon>Insecta</taxon>
        <taxon>Pterygota</taxon>
        <taxon>Neoptera</taxon>
        <taxon>Endopterygota</taxon>
        <taxon>Diptera</taxon>
        <taxon>Nematocera</taxon>
        <taxon>Chironomoidea</taxon>
        <taxon>Chironomidae</taxon>
        <taxon>Chironominae</taxon>
        <taxon>Polypedilum</taxon>
        <taxon>Polypedilum</taxon>
    </lineage>
</organism>
<feature type="chain" id="PRO_5039941112" evidence="12">
    <location>
        <begin position="20"/>
        <end position="266"/>
    </location>
</feature>
<evidence type="ECO:0000256" key="3">
    <source>
        <dbReference type="ARBA" id="ARBA00022475"/>
    </source>
</evidence>
<protein>
    <submittedName>
        <fullName evidence="13">Uncharacterized protein</fullName>
    </submittedName>
</protein>
<dbReference type="InterPro" id="IPR032675">
    <property type="entry name" value="LRR_dom_sf"/>
</dbReference>
<dbReference type="InterPro" id="IPR001611">
    <property type="entry name" value="Leu-rich_rpt"/>
</dbReference>
<evidence type="ECO:0000313" key="13">
    <source>
        <dbReference type="EMBL" id="KAG5683944.1"/>
    </source>
</evidence>
<keyword evidence="10" id="KW-0407">Ion channel</keyword>
<accession>A0A9J6CPQ7</accession>
<reference evidence="13" key="1">
    <citation type="submission" date="2021-03" db="EMBL/GenBank/DDBJ databases">
        <title>Chromosome level genome of the anhydrobiotic midge Polypedilum vanderplanki.</title>
        <authorList>
            <person name="Yoshida Y."/>
            <person name="Kikawada T."/>
            <person name="Gusev O."/>
        </authorList>
    </citation>
    <scope>NUCLEOTIDE SEQUENCE</scope>
    <source>
        <strain evidence="13">NIAS01</strain>
        <tissue evidence="13">Whole body or cell culture</tissue>
    </source>
</reference>
<keyword evidence="7" id="KW-0406">Ion transport</keyword>
<feature type="signal peptide" evidence="12">
    <location>
        <begin position="1"/>
        <end position="19"/>
    </location>
</feature>
<feature type="transmembrane region" description="Helical" evidence="11">
    <location>
        <begin position="226"/>
        <end position="250"/>
    </location>
</feature>
<evidence type="ECO:0000256" key="6">
    <source>
        <dbReference type="ARBA" id="ARBA00022989"/>
    </source>
</evidence>
<evidence type="ECO:0000256" key="10">
    <source>
        <dbReference type="ARBA" id="ARBA00023303"/>
    </source>
</evidence>
<keyword evidence="3" id="KW-1003">Cell membrane</keyword>
<name>A0A9J6CPQ7_POLVA</name>
<evidence type="ECO:0000256" key="12">
    <source>
        <dbReference type="SAM" id="SignalP"/>
    </source>
</evidence>
<dbReference type="Pfam" id="PF13855">
    <property type="entry name" value="LRR_8"/>
    <property type="match status" value="1"/>
</dbReference>
<dbReference type="PANTHER" id="PTHR46473:SF23">
    <property type="entry name" value="GH08155P"/>
    <property type="match status" value="1"/>
</dbReference>
<sequence>MLFTFLFIILLQCCKISDQIILECEFKSILDFYTCTAKNFQTTFNDRNVTCINGTHQRGYTNDDVIQVDIEYQNCPFLPLNLNNVFPNLKNLMISKSNVQHLLSGDLHGLQHLQYLVLSNNPIDQIGHDFFLRMSNLISIVIENCHLKKIDPETFDFLPNLQLVSLSANECIDNYFVRQNINGFPRNKLKASIVSQCQRNEENLKPKTLKNCKRKAQTADSLILDYFAIIIIAFLLIVTIVLIFFFLWTYKKKFHGNWSQMKRYLK</sequence>